<evidence type="ECO:0000259" key="2">
    <source>
        <dbReference type="Pfam" id="PF20249"/>
    </source>
</evidence>
<evidence type="ECO:0000313" key="3">
    <source>
        <dbReference type="EMBL" id="SFN26442.1"/>
    </source>
</evidence>
<feature type="domain" description="Toxin VasX N-terminal region" evidence="2">
    <location>
        <begin position="92"/>
        <end position="191"/>
    </location>
</feature>
<accession>A0A1I4XKY4</accession>
<organism evidence="3 4">
    <name type="scientific">Marinobacter pelagius</name>
    <dbReference type="NCBI Taxonomy" id="379482"/>
    <lineage>
        <taxon>Bacteria</taxon>
        <taxon>Pseudomonadati</taxon>
        <taxon>Pseudomonadota</taxon>
        <taxon>Gammaproteobacteria</taxon>
        <taxon>Pseudomonadales</taxon>
        <taxon>Marinobacteraceae</taxon>
        <taxon>Marinobacter</taxon>
    </lineage>
</organism>
<feature type="transmembrane region" description="Helical" evidence="1">
    <location>
        <begin position="833"/>
        <end position="852"/>
    </location>
</feature>
<keyword evidence="1" id="KW-0472">Membrane</keyword>
<dbReference type="AlphaFoldDB" id="A0A1I4XKY4"/>
<keyword evidence="1" id="KW-0812">Transmembrane</keyword>
<dbReference type="OrthoDB" id="5406083at2"/>
<keyword evidence="1" id="KW-1133">Transmembrane helix</keyword>
<dbReference type="Proteomes" id="UP000199339">
    <property type="component" value="Unassembled WGS sequence"/>
</dbReference>
<reference evidence="4" key="1">
    <citation type="submission" date="2016-10" db="EMBL/GenBank/DDBJ databases">
        <authorList>
            <person name="Varghese N."/>
            <person name="Submissions S."/>
        </authorList>
    </citation>
    <scope>NUCLEOTIDE SEQUENCE [LARGE SCALE GENOMIC DNA]</scope>
    <source>
        <strain evidence="4">CGMCC 1.6775</strain>
    </source>
</reference>
<evidence type="ECO:0000256" key="1">
    <source>
        <dbReference type="SAM" id="Phobius"/>
    </source>
</evidence>
<keyword evidence="4" id="KW-1185">Reference proteome</keyword>
<dbReference type="RefSeq" id="WP_092004364.1">
    <property type="nucleotide sequence ID" value="NZ_FOUR01000006.1"/>
</dbReference>
<sequence>MTDLANFTDESLDQSLRRRAEYDDNEPGNLVLKVPTQAGGHLTLPLVERARSNIEQEEYQENTLLRIKPLAEIQSNLPVKSGGLTFHTGRSVALLRPGYLYVFRDDTLWRELEINTEGMMSDVDVQSARSEWEAEPSESFRARPSVGEWQHDILVPAMLQGQTVIQDIRVAYSEVQWDWHYVRRLEQDTKALRIRTTRIDHAWPAALVDDINFASGYPASPIQQVDGLRARDLGIELMLENPSDFREGFEGPGEGELCVKLADRIKQGEEGPSAAIALELKCDPGEDVIAELREQKGLVGIAIPDPIFRLRHSLAQLHLALHYLDAVDISIRSNPIVHSAMLIRQAIFDPQPDGSPSNLSRYASAIDRQKLDEVLDTEEKEHAIRVIDEHVARARNLLTEPSLAAALDDYRQCRDHAICEAYLLATDLMNVLQQVPGVVKAQGKSCDEGIYATLQEWITDEQFLEAWAPQERASAGDESEPGKMSPYQTLAELAQSQTEIDEALLDRLNLQSLVYLEKQISERDSGDSTLKDFSNAGKVGGLISGSLSEWSAAVLTVSRRLIEQGAVEQIELQRVMQAAASNMVLADPDLAGIRVMDRARAVSEGTILGVQGNGLNRGLTEFDRTEGVLTRKNDYLYADLFDESGQMMASTSPARAAGEFEDTINKVAAGTMVFYVAEGHEEAKKLSLVKVDFAKRVGRVVDGPVVSRGLVALAAFNLFIEFRSFLKAYDSEQGNSTLAFAKTFGGATADLIAAQLKLNVVLGDLSSRQTSAYRFASRPLFDLKNWWFVGKRLEKIKASTLVRTTGLASFIAGGVGVGLSFWEMRISISNNDFDAAAGHAIAMSGGVIFLASPMMANLLAVPGWGWALFGMAMVVGGGIYAGLVTDDPFEKLLKHGPLGSFPNHQQSWNGDKAYYGQLITLLSPIHVSGERYGYIEPDPGLINPDYPPEPDDYVVTIRFPLVSRIKLFGERRAELPDKPFKLVVQEIAYQTSTTNIPSSGAVMPVSDTYMLKATPLTKIVARQSLPRESAVRFLVRRELQESEYQSTFYRESVTTQLRVGLQATLETELGPLIFPTPTYPDYEPFDVTQHVYPPSKRRTVLDPFAQPKSPYWYFAEVSV</sequence>
<gene>
    <name evidence="3" type="ORF">SAMN04487961_2633</name>
</gene>
<evidence type="ECO:0000313" key="4">
    <source>
        <dbReference type="Proteomes" id="UP000199339"/>
    </source>
</evidence>
<feature type="transmembrane region" description="Helical" evidence="1">
    <location>
        <begin position="801"/>
        <end position="821"/>
    </location>
</feature>
<protein>
    <recommendedName>
        <fullName evidence="2">Toxin VasX N-terminal region domain-containing protein</fullName>
    </recommendedName>
</protein>
<dbReference type="InterPro" id="IPR046864">
    <property type="entry name" value="VasX_N"/>
</dbReference>
<name>A0A1I4XKY4_9GAMM</name>
<proteinExistence type="predicted"/>
<dbReference type="CDD" id="cd20705">
    <property type="entry name" value="MIX_I"/>
    <property type="match status" value="1"/>
</dbReference>
<feature type="transmembrane region" description="Helical" evidence="1">
    <location>
        <begin position="864"/>
        <end position="884"/>
    </location>
</feature>
<dbReference type="EMBL" id="FOUR01000006">
    <property type="protein sequence ID" value="SFN26442.1"/>
    <property type="molecule type" value="Genomic_DNA"/>
</dbReference>
<dbReference type="Pfam" id="PF20249">
    <property type="entry name" value="VasX_N"/>
    <property type="match status" value="1"/>
</dbReference>